<feature type="binding site" evidence="6">
    <location>
        <position position="10"/>
    </location>
    <ligand>
        <name>FMN</name>
        <dbReference type="ChEBI" id="CHEBI:58210"/>
    </ligand>
</feature>
<evidence type="ECO:0000256" key="6">
    <source>
        <dbReference type="HAMAP-Rule" id="MF_01216"/>
    </source>
</evidence>
<dbReference type="EMBL" id="RXOC01000010">
    <property type="protein sequence ID" value="RXF68683.1"/>
    <property type="molecule type" value="Genomic_DNA"/>
</dbReference>
<dbReference type="InterPro" id="IPR029039">
    <property type="entry name" value="Flavoprotein-like_sf"/>
</dbReference>
<comment type="function">
    <text evidence="6">Quinone reductase that provides resistance to thiol-specific stress caused by electrophilic quinones.</text>
</comment>
<dbReference type="InterPro" id="IPR050104">
    <property type="entry name" value="FMN-dep_NADH:Q_OxRdtase_AzoR1"/>
</dbReference>
<protein>
    <recommendedName>
        <fullName evidence="6">FMN dependent NADH:quinone oxidoreductase</fullName>
        <ecNumber evidence="6">1.6.5.-</ecNumber>
    </recommendedName>
    <alternativeName>
        <fullName evidence="6">Azo-dye reductase</fullName>
    </alternativeName>
    <alternativeName>
        <fullName evidence="6">FMN-dependent NADH-azo compound oxidoreductase</fullName>
    </alternativeName>
    <alternativeName>
        <fullName evidence="6">FMN-dependent NADH-azoreductase</fullName>
        <ecNumber evidence="6">1.7.1.17</ecNumber>
    </alternativeName>
</protein>
<dbReference type="Pfam" id="PF02525">
    <property type="entry name" value="Flavodoxin_2"/>
    <property type="match status" value="1"/>
</dbReference>
<name>A0A4Q0M723_9SPHI</name>
<organism evidence="8 9">
    <name type="scientific">Arcticibacter tournemirensis</name>
    <dbReference type="NCBI Taxonomy" id="699437"/>
    <lineage>
        <taxon>Bacteria</taxon>
        <taxon>Pseudomonadati</taxon>
        <taxon>Bacteroidota</taxon>
        <taxon>Sphingobacteriia</taxon>
        <taxon>Sphingobacteriales</taxon>
        <taxon>Sphingobacteriaceae</taxon>
        <taxon>Arcticibacter</taxon>
    </lineage>
</organism>
<feature type="domain" description="Flavodoxin-like fold" evidence="7">
    <location>
        <begin position="2"/>
        <end position="197"/>
    </location>
</feature>
<dbReference type="PANTHER" id="PTHR43741:SF4">
    <property type="entry name" value="FMN-DEPENDENT NADH:QUINONE OXIDOREDUCTASE"/>
    <property type="match status" value="1"/>
</dbReference>
<dbReference type="EC" id="1.6.5.-" evidence="6"/>
<dbReference type="RefSeq" id="WP_128770315.1">
    <property type="nucleotide sequence ID" value="NZ_RXOC01000010.1"/>
</dbReference>
<evidence type="ECO:0000256" key="5">
    <source>
        <dbReference type="ARBA" id="ARBA00048542"/>
    </source>
</evidence>
<keyword evidence="2 6" id="KW-0288">FMN</keyword>
<evidence type="ECO:0000256" key="3">
    <source>
        <dbReference type="ARBA" id="ARBA00023002"/>
    </source>
</evidence>
<comment type="subunit">
    <text evidence="6">Homodimer.</text>
</comment>
<evidence type="ECO:0000259" key="7">
    <source>
        <dbReference type="Pfam" id="PF02525"/>
    </source>
</evidence>
<dbReference type="PANTHER" id="PTHR43741">
    <property type="entry name" value="FMN-DEPENDENT NADH-AZOREDUCTASE 1"/>
    <property type="match status" value="1"/>
</dbReference>
<comment type="function">
    <text evidence="6">Also exhibits azoreductase activity. Catalyzes the reductive cleavage of the azo bond in aromatic azo compounds to the corresponding amines.</text>
</comment>
<dbReference type="HAMAP" id="MF_01216">
    <property type="entry name" value="Azoreductase_type1"/>
    <property type="match status" value="1"/>
</dbReference>
<dbReference type="AlphaFoldDB" id="A0A4Q0M723"/>
<dbReference type="GO" id="GO:0016652">
    <property type="term" value="F:oxidoreductase activity, acting on NAD(P)H as acceptor"/>
    <property type="evidence" value="ECO:0007669"/>
    <property type="project" value="UniProtKB-UniRule"/>
</dbReference>
<dbReference type="InterPro" id="IPR023048">
    <property type="entry name" value="NADH:quinone_OxRdtase_FMN_depd"/>
</dbReference>
<comment type="catalytic activity">
    <reaction evidence="6">
        <text>2 a quinone + NADH + H(+) = 2 a 1,4-benzosemiquinone + NAD(+)</text>
        <dbReference type="Rhea" id="RHEA:65952"/>
        <dbReference type="ChEBI" id="CHEBI:15378"/>
        <dbReference type="ChEBI" id="CHEBI:57540"/>
        <dbReference type="ChEBI" id="CHEBI:57945"/>
        <dbReference type="ChEBI" id="CHEBI:132124"/>
        <dbReference type="ChEBI" id="CHEBI:134225"/>
    </reaction>
</comment>
<dbReference type="GO" id="GO:0009055">
    <property type="term" value="F:electron transfer activity"/>
    <property type="evidence" value="ECO:0007669"/>
    <property type="project" value="UniProtKB-UniRule"/>
</dbReference>
<comment type="caution">
    <text evidence="6">Lacks conserved residue(s) required for the propagation of feature annotation.</text>
</comment>
<gene>
    <name evidence="6" type="primary">azoR</name>
    <name evidence="8" type="ORF">EKH83_15260</name>
</gene>
<keyword evidence="3 6" id="KW-0560">Oxidoreductase</keyword>
<feature type="binding site" evidence="6">
    <location>
        <begin position="16"/>
        <end position="18"/>
    </location>
    <ligand>
        <name>FMN</name>
        <dbReference type="ChEBI" id="CHEBI:58210"/>
    </ligand>
</feature>
<evidence type="ECO:0000256" key="1">
    <source>
        <dbReference type="ARBA" id="ARBA00022630"/>
    </source>
</evidence>
<evidence type="ECO:0000313" key="9">
    <source>
        <dbReference type="Proteomes" id="UP000290848"/>
    </source>
</evidence>
<reference evidence="8 9" key="1">
    <citation type="submission" date="2018-12" db="EMBL/GenBank/DDBJ databases">
        <title>The Draft Genome Sequence of the Soil Bacterium Pedobacter tournemirensis R1.</title>
        <authorList>
            <person name="He J."/>
        </authorList>
    </citation>
    <scope>NUCLEOTIDE SEQUENCE [LARGE SCALE GENOMIC DNA]</scope>
    <source>
        <strain evidence="8 9">R1</strain>
    </source>
</reference>
<evidence type="ECO:0000313" key="8">
    <source>
        <dbReference type="EMBL" id="RXF68683.1"/>
    </source>
</evidence>
<keyword evidence="4 6" id="KW-0520">NAD</keyword>
<comment type="cofactor">
    <cofactor evidence="6">
        <name>FMN</name>
        <dbReference type="ChEBI" id="CHEBI:58210"/>
    </cofactor>
    <text evidence="6">Binds 1 FMN per subunit.</text>
</comment>
<dbReference type="Proteomes" id="UP000290848">
    <property type="component" value="Unassembled WGS sequence"/>
</dbReference>
<comment type="catalytic activity">
    <reaction evidence="5">
        <text>N,N-dimethyl-1,4-phenylenediamine + anthranilate + 2 NAD(+) = 2-(4-dimethylaminophenyl)diazenylbenzoate + 2 NADH + 2 H(+)</text>
        <dbReference type="Rhea" id="RHEA:55872"/>
        <dbReference type="ChEBI" id="CHEBI:15378"/>
        <dbReference type="ChEBI" id="CHEBI:15783"/>
        <dbReference type="ChEBI" id="CHEBI:16567"/>
        <dbReference type="ChEBI" id="CHEBI:57540"/>
        <dbReference type="ChEBI" id="CHEBI:57945"/>
        <dbReference type="ChEBI" id="CHEBI:71579"/>
        <dbReference type="EC" id="1.7.1.17"/>
    </reaction>
    <physiologicalReaction direction="right-to-left" evidence="5">
        <dbReference type="Rhea" id="RHEA:55874"/>
    </physiologicalReaction>
</comment>
<evidence type="ECO:0000256" key="2">
    <source>
        <dbReference type="ARBA" id="ARBA00022643"/>
    </source>
</evidence>
<evidence type="ECO:0000256" key="4">
    <source>
        <dbReference type="ARBA" id="ARBA00023027"/>
    </source>
</evidence>
<dbReference type="EC" id="1.7.1.17" evidence="6"/>
<dbReference type="InterPro" id="IPR003680">
    <property type="entry name" value="Flavodoxin_fold"/>
</dbReference>
<proteinExistence type="inferred from homology"/>
<keyword evidence="1 6" id="KW-0285">Flavoprotein</keyword>
<dbReference type="GO" id="GO:0010181">
    <property type="term" value="F:FMN binding"/>
    <property type="evidence" value="ECO:0007669"/>
    <property type="project" value="UniProtKB-UniRule"/>
</dbReference>
<comment type="caution">
    <text evidence="8">The sequence shown here is derived from an EMBL/GenBank/DDBJ whole genome shotgun (WGS) entry which is preliminary data.</text>
</comment>
<dbReference type="GO" id="GO:0016655">
    <property type="term" value="F:oxidoreductase activity, acting on NAD(P)H, quinone or similar compound as acceptor"/>
    <property type="evidence" value="ECO:0007669"/>
    <property type="project" value="InterPro"/>
</dbReference>
<sequence length="199" mass="21719">MKKVLHIMSSVRQDASFSIQLGHAIIDKLEAQYGEISVTELDLNKTPLPYLDARHIQAFYTPVEHLTGEDRNALHHSDKAIEDLMAADIIVIGAPLYNFGIHSSLKSWIDHICRAGITFRYTEQGPEGLVKGKKVYIAMAAGGVYSSGPYQAYDFVSPYLKAVLGFLGMTDVSLVSAEGVKMPGVAEHALEKAIDSIAV</sequence>
<accession>A0A4Q0M723</accession>
<dbReference type="SUPFAM" id="SSF52218">
    <property type="entry name" value="Flavoproteins"/>
    <property type="match status" value="1"/>
</dbReference>
<dbReference type="Gene3D" id="3.40.50.360">
    <property type="match status" value="1"/>
</dbReference>
<comment type="similarity">
    <text evidence="6">Belongs to the azoreductase type 1 family.</text>
</comment>